<name>A0ABQ1HWP4_9ALTE</name>
<protein>
    <submittedName>
        <fullName evidence="3">DNA repair ATPase</fullName>
    </submittedName>
</protein>
<accession>A0ABQ1HWP4</accession>
<feature type="region of interest" description="Disordered" evidence="2">
    <location>
        <begin position="220"/>
        <end position="241"/>
    </location>
</feature>
<feature type="coiled-coil region" evidence="1">
    <location>
        <begin position="153"/>
        <end position="180"/>
    </location>
</feature>
<dbReference type="RefSeq" id="WP_055731802.1">
    <property type="nucleotide sequence ID" value="NZ_BMDY01000001.1"/>
</dbReference>
<reference evidence="4" key="1">
    <citation type="journal article" date="2019" name="Int. J. Syst. Evol. Microbiol.">
        <title>The Global Catalogue of Microorganisms (GCM) 10K type strain sequencing project: providing services to taxonomists for standard genome sequencing and annotation.</title>
        <authorList>
            <consortium name="The Broad Institute Genomics Platform"/>
            <consortium name="The Broad Institute Genome Sequencing Center for Infectious Disease"/>
            <person name="Wu L."/>
            <person name="Ma J."/>
        </authorList>
    </citation>
    <scope>NUCLEOTIDE SEQUENCE [LARGE SCALE GENOMIC DNA]</scope>
    <source>
        <strain evidence="4">CGMCC 1.10131</strain>
    </source>
</reference>
<evidence type="ECO:0000256" key="2">
    <source>
        <dbReference type="SAM" id="MobiDB-lite"/>
    </source>
</evidence>
<keyword evidence="1" id="KW-0175">Coiled coil</keyword>
<organism evidence="3 4">
    <name type="scientific">Agarivorans gilvus</name>
    <dbReference type="NCBI Taxonomy" id="680279"/>
    <lineage>
        <taxon>Bacteria</taxon>
        <taxon>Pseudomonadati</taxon>
        <taxon>Pseudomonadota</taxon>
        <taxon>Gammaproteobacteria</taxon>
        <taxon>Alteromonadales</taxon>
        <taxon>Alteromonadaceae</taxon>
        <taxon>Agarivorans</taxon>
    </lineage>
</organism>
<keyword evidence="4" id="KW-1185">Reference proteome</keyword>
<evidence type="ECO:0000313" key="3">
    <source>
        <dbReference type="EMBL" id="GGA92918.1"/>
    </source>
</evidence>
<proteinExistence type="predicted"/>
<gene>
    <name evidence="3" type="ORF">GCM10007414_01920</name>
</gene>
<sequence length="254" mass="29065">MVFTLILLGVGALLFLVIAYNMVQQFKQKQEAERRLAIAKQKAIINETEELLLHSSILPYSKVLVELLHKRIYEALNQIQTVDPSVKGLNSRIRATKEQLSQINTASEISDSAFRAPDTDKDALQMLQIVKKIRAVVRSEHAKGRLNTQVFVLEDRRLELMQLKVNIENALKRAIEAQALRQWGTARQLLNKGISALNNISDRDAYLEQKLQDMLQMNQEMSEKLKSASQKEAQSLAEKETDELDVLFQPKKKW</sequence>
<comment type="caution">
    <text evidence="3">The sequence shown here is derived from an EMBL/GenBank/DDBJ whole genome shotgun (WGS) entry which is preliminary data.</text>
</comment>
<dbReference type="Proteomes" id="UP000651977">
    <property type="component" value="Unassembled WGS sequence"/>
</dbReference>
<evidence type="ECO:0000256" key="1">
    <source>
        <dbReference type="SAM" id="Coils"/>
    </source>
</evidence>
<evidence type="ECO:0000313" key="4">
    <source>
        <dbReference type="Proteomes" id="UP000651977"/>
    </source>
</evidence>
<dbReference type="EMBL" id="BMDY01000001">
    <property type="protein sequence ID" value="GGA92918.1"/>
    <property type="molecule type" value="Genomic_DNA"/>
</dbReference>